<keyword evidence="9" id="KW-1185">Reference proteome</keyword>
<dbReference type="OrthoDB" id="442460at2759"/>
<feature type="region of interest" description="Disordered" evidence="6">
    <location>
        <begin position="881"/>
        <end position="909"/>
    </location>
</feature>
<dbReference type="STRING" id="321146.A0A139GV81"/>
<feature type="region of interest" description="Disordered" evidence="6">
    <location>
        <begin position="32"/>
        <end position="56"/>
    </location>
</feature>
<dbReference type="InterPro" id="IPR038765">
    <property type="entry name" value="Papain-like_cys_pep_sf"/>
</dbReference>
<feature type="compositionally biased region" description="Polar residues" evidence="6">
    <location>
        <begin position="224"/>
        <end position="239"/>
    </location>
</feature>
<dbReference type="InterPro" id="IPR051947">
    <property type="entry name" value="Sentrin-specific_protease"/>
</dbReference>
<dbReference type="EMBL" id="LFZN01000327">
    <property type="protein sequence ID" value="KXS94086.1"/>
    <property type="molecule type" value="Genomic_DNA"/>
</dbReference>
<evidence type="ECO:0000313" key="9">
    <source>
        <dbReference type="Proteomes" id="UP000070133"/>
    </source>
</evidence>
<dbReference type="PROSITE" id="PS50600">
    <property type="entry name" value="ULP_PROTEASE"/>
    <property type="match status" value="1"/>
</dbReference>
<keyword evidence="4" id="KW-0833">Ubl conjugation pathway</keyword>
<feature type="compositionally biased region" description="Polar residues" evidence="6">
    <location>
        <begin position="706"/>
        <end position="719"/>
    </location>
</feature>
<organism evidence="8 9">
    <name type="scientific">Pseudocercospora eumusae</name>
    <dbReference type="NCBI Taxonomy" id="321146"/>
    <lineage>
        <taxon>Eukaryota</taxon>
        <taxon>Fungi</taxon>
        <taxon>Dikarya</taxon>
        <taxon>Ascomycota</taxon>
        <taxon>Pezizomycotina</taxon>
        <taxon>Dothideomycetes</taxon>
        <taxon>Dothideomycetidae</taxon>
        <taxon>Mycosphaerellales</taxon>
        <taxon>Mycosphaerellaceae</taxon>
        <taxon>Pseudocercospora</taxon>
    </lineage>
</organism>
<proteinExistence type="inferred from homology"/>
<comment type="similarity">
    <text evidence="1">Belongs to the peptidase C48 family.</text>
</comment>
<keyword evidence="3" id="KW-0645">Protease</keyword>
<protein>
    <recommendedName>
        <fullName evidence="7">Ubiquitin-like protease family profile domain-containing protein</fullName>
    </recommendedName>
</protein>
<accession>A0A139GV81</accession>
<dbReference type="InterPro" id="IPR003653">
    <property type="entry name" value="Peptidase_C48_C"/>
</dbReference>
<evidence type="ECO:0000256" key="6">
    <source>
        <dbReference type="SAM" id="MobiDB-lite"/>
    </source>
</evidence>
<feature type="compositionally biased region" description="Polar residues" evidence="6">
    <location>
        <begin position="1239"/>
        <end position="1254"/>
    </location>
</feature>
<dbReference type="Gene3D" id="3.40.395.10">
    <property type="entry name" value="Adenoviral Proteinase, Chain A"/>
    <property type="match status" value="1"/>
</dbReference>
<dbReference type="GO" id="GO:0005737">
    <property type="term" value="C:cytoplasm"/>
    <property type="evidence" value="ECO:0007669"/>
    <property type="project" value="TreeGrafter"/>
</dbReference>
<feature type="compositionally biased region" description="Low complexity" evidence="6">
    <location>
        <begin position="1147"/>
        <end position="1159"/>
    </location>
</feature>
<feature type="compositionally biased region" description="Polar residues" evidence="6">
    <location>
        <begin position="139"/>
        <end position="152"/>
    </location>
</feature>
<dbReference type="Proteomes" id="UP000070133">
    <property type="component" value="Unassembled WGS sequence"/>
</dbReference>
<feature type="region of interest" description="Disordered" evidence="6">
    <location>
        <begin position="954"/>
        <end position="981"/>
    </location>
</feature>
<dbReference type="PANTHER" id="PTHR46896">
    <property type="entry name" value="SENTRIN-SPECIFIC PROTEASE"/>
    <property type="match status" value="1"/>
</dbReference>
<evidence type="ECO:0000313" key="8">
    <source>
        <dbReference type="EMBL" id="KXS94086.1"/>
    </source>
</evidence>
<feature type="region of interest" description="Disordered" evidence="6">
    <location>
        <begin position="704"/>
        <end position="744"/>
    </location>
</feature>
<keyword evidence="5" id="KW-0378">Hydrolase</keyword>
<sequence>MPCFYEIYWRKRERIQWRACLAYLTSQNTTTTATNAARSPSVEEVTSARGSPERKRVRLSDSERHLFGRDYTVHANGAIPFQPVAATREENAADIEARRRASNMGAPYKPRGVQPSNTLRNGTKQAPQKGAIRGEYGPQATTQILPTSTSRGGNVKRKGFPDDGEDQMMQPSAKRHHHANGATSNPIDLTDGEDYSAGKVVRVTSQKPVKAPSGSQGLRHAAQPRQQKLSSQTDTFGNDQMQKADSYFAVPRGKNAWRPPRDDFDCAQIGSRAADDLRRKQPGSRELPEEIQDGSPPSANGHTKARPMKQTRPTQSKALQPIDLDRGVFDVRQYQETLRENGQGGTRDMDDVTSVFQTKNHRAPRSPTKGSTARRTIPQQLSAEDFQTHANGTAARLADQFQRDTEYHVNVTKAPTKTKAAERMQIQSRSGSSGEGSMDELQGERTVPPRSSRSISPQKQKPFKQPAMTNGTSLKRKAAAAATQPANIHAKPIKQKRGYQAPPSDVGKDGDDDDGGRIPVSAIYCRAYAGEEKQLELVWDVDHKAYGVERSKEPVRVPNTNRPVRIACGDFTQCLSGERGYLGIQLKGSSSEVTTGSMIIVFEDEAGLDAFRHDFVWSSPRLKPTLCSIELMEGIVEKQAKEQMVAFEKAKTRPPPMAPGPVLPRRKQAPQIHAQSPDEQEEEIVFEQFSEDDSMAAALLKDNHQNPRPRSSAAHQTVSPYFKPNNLRRSGREPKPVVRARSPTPVQVEKWTENNDLSFWQHEMTWPFTGKKRVSLFPNDLQKLDDEEMLNDNIVNFGLRYTEEFIRPELKDKVYWFNTYLYETLTKGTGKGINYAGVERWTKNVDLFTKPYIVVPINLNMHWFVAIICNLPNLQRKFADSDPVDPAVPSSRPAAHDENDTTRLQPPDREMTDLALSDAGLDSKPVSDDEKDAADGIFKLGDDGKVVNADFEDEQQATGAGKGRGRKKKKAPPGPRKIDPSTPVILTCDSFGFGRSKEIKVLKDYLVMEAKTKRKMELSASEIPQMTAKGIPGQKNFSDCGVYLLGYIEKFAQNPDEFVRKLLQFEMREEDFEFDPFHKRAAIRDQLLEFSRQNEANIYKAKEAKRDAKRRANGASAQQKCVAEGSPPARQKTPTPAPTPINEAARSRQQTPARAAQRAGMEASSRDQTRHDATEAAIKAYPTSQTLGDEDEELPVSPPRVTGGRNEEQPNATDVYAFADEQASSDGSEEMLDGGDTIHVSNEQQTSLAPQPTSAAYRESKSPLALQDGEPEDKALSPEDMASTQQQHADNSPDVIDIGDEDDDRRADSPEIPDSQPTQGIAVPVTTAWGKEYYTLD</sequence>
<evidence type="ECO:0000256" key="5">
    <source>
        <dbReference type="ARBA" id="ARBA00022801"/>
    </source>
</evidence>
<name>A0A139GV81_9PEZI</name>
<feature type="region of interest" description="Disordered" evidence="6">
    <location>
        <begin position="251"/>
        <end position="321"/>
    </location>
</feature>
<dbReference type="GO" id="GO:0016926">
    <property type="term" value="P:protein desumoylation"/>
    <property type="evidence" value="ECO:0007669"/>
    <property type="project" value="TreeGrafter"/>
</dbReference>
<feature type="domain" description="Ubiquitin-like protease family profile" evidence="7">
    <location>
        <begin position="774"/>
        <end position="1051"/>
    </location>
</feature>
<feature type="region of interest" description="Disordered" evidence="6">
    <location>
        <begin position="415"/>
        <end position="515"/>
    </location>
</feature>
<dbReference type="GO" id="GO:0070139">
    <property type="term" value="F:SUMO-specific endopeptidase activity"/>
    <property type="evidence" value="ECO:0007669"/>
    <property type="project" value="TreeGrafter"/>
</dbReference>
<evidence type="ECO:0000259" key="7">
    <source>
        <dbReference type="PROSITE" id="PS50600"/>
    </source>
</evidence>
<feature type="compositionally biased region" description="Polar residues" evidence="6">
    <location>
        <begin position="114"/>
        <end position="126"/>
    </location>
</feature>
<keyword evidence="2" id="KW-0597">Phosphoprotein</keyword>
<comment type="caution">
    <text evidence="8">The sequence shown here is derived from an EMBL/GenBank/DDBJ whole genome shotgun (WGS) entry which is preliminary data.</text>
</comment>
<evidence type="ECO:0000256" key="2">
    <source>
        <dbReference type="ARBA" id="ARBA00022553"/>
    </source>
</evidence>
<dbReference type="GO" id="GO:0005634">
    <property type="term" value="C:nucleus"/>
    <property type="evidence" value="ECO:0007669"/>
    <property type="project" value="TreeGrafter"/>
</dbReference>
<feature type="compositionally biased region" description="Basic and acidic residues" evidence="6">
    <location>
        <begin position="894"/>
        <end position="909"/>
    </location>
</feature>
<feature type="compositionally biased region" description="Basic and acidic residues" evidence="6">
    <location>
        <begin position="1164"/>
        <end position="1174"/>
    </location>
</feature>
<dbReference type="PANTHER" id="PTHR46896:SF3">
    <property type="entry name" value="FI06413P-RELATED"/>
    <property type="match status" value="1"/>
</dbReference>
<evidence type="ECO:0000256" key="3">
    <source>
        <dbReference type="ARBA" id="ARBA00022670"/>
    </source>
</evidence>
<dbReference type="GO" id="GO:0006508">
    <property type="term" value="P:proteolysis"/>
    <property type="evidence" value="ECO:0007669"/>
    <property type="project" value="UniProtKB-KW"/>
</dbReference>
<feature type="compositionally biased region" description="Polar residues" evidence="6">
    <location>
        <begin position="449"/>
        <end position="459"/>
    </location>
</feature>
<feature type="region of interest" description="Disordered" evidence="6">
    <location>
        <begin position="1101"/>
        <end position="1325"/>
    </location>
</feature>
<dbReference type="SUPFAM" id="SSF54001">
    <property type="entry name" value="Cysteine proteinases"/>
    <property type="match status" value="1"/>
</dbReference>
<evidence type="ECO:0000256" key="4">
    <source>
        <dbReference type="ARBA" id="ARBA00022786"/>
    </source>
</evidence>
<dbReference type="Pfam" id="PF02902">
    <property type="entry name" value="Peptidase_C48"/>
    <property type="match status" value="1"/>
</dbReference>
<evidence type="ECO:0000256" key="1">
    <source>
        <dbReference type="ARBA" id="ARBA00005234"/>
    </source>
</evidence>
<feature type="region of interest" description="Disordered" evidence="6">
    <location>
        <begin position="102"/>
        <end position="193"/>
    </location>
</feature>
<reference evidence="8 9" key="1">
    <citation type="submission" date="2015-07" db="EMBL/GenBank/DDBJ databases">
        <title>Comparative genomics of the Sigatoka disease complex on banana suggests a link between parallel evolutionary changes in Pseudocercospora fijiensis and Pseudocercospora eumusae and increased virulence on the banana host.</title>
        <authorList>
            <person name="Chang T.-C."/>
            <person name="Salvucci A."/>
            <person name="Crous P.W."/>
            <person name="Stergiopoulos I."/>
        </authorList>
    </citation>
    <scope>NUCLEOTIDE SEQUENCE [LARGE SCALE GENOMIC DNA]</scope>
    <source>
        <strain evidence="8 9">CBS 114824</strain>
    </source>
</reference>
<feature type="region of interest" description="Disordered" evidence="6">
    <location>
        <begin position="207"/>
        <end position="239"/>
    </location>
</feature>
<gene>
    <name evidence="8" type="ORF">AC578_10522</name>
</gene>